<gene>
    <name evidence="1" type="ORF">SAMN05443292_0026</name>
</gene>
<sequence>MKNYIIFIFASIFIFCTSCRTEEKQNLDVNVSGNVAKQNSVSISDVKILITRGKSITYFPAIYKAFDSLTTDKNGNYSYIVKDDGYEYKVCCGVPQGYSSVSPNCKDVNKSIVNSHTVPNIINFTVTK</sequence>
<dbReference type="EMBL" id="FOQT01000001">
    <property type="protein sequence ID" value="SFH76981.1"/>
    <property type="molecule type" value="Genomic_DNA"/>
</dbReference>
<dbReference type="OrthoDB" id="1344211at2"/>
<accession>A0A1I3CRU0</accession>
<dbReference type="Proteomes" id="UP000198931">
    <property type="component" value="Unassembled WGS sequence"/>
</dbReference>
<dbReference type="AlphaFoldDB" id="A0A1I3CRU0"/>
<evidence type="ECO:0000313" key="2">
    <source>
        <dbReference type="Proteomes" id="UP000198931"/>
    </source>
</evidence>
<evidence type="ECO:0008006" key="3">
    <source>
        <dbReference type="Google" id="ProtNLM"/>
    </source>
</evidence>
<dbReference type="RefSeq" id="WP_090078167.1">
    <property type="nucleotide sequence ID" value="NZ_FOQT01000001.1"/>
</dbReference>
<name>A0A1I3CRU0_9FLAO</name>
<proteinExistence type="predicted"/>
<keyword evidence="2" id="KW-1185">Reference proteome</keyword>
<protein>
    <recommendedName>
        <fullName evidence="3">Carboxypeptidase regulatory-like domain-containing protein</fullName>
    </recommendedName>
</protein>
<evidence type="ECO:0000313" key="1">
    <source>
        <dbReference type="EMBL" id="SFH76981.1"/>
    </source>
</evidence>
<organism evidence="1 2">
    <name type="scientific">Halpernia frigidisoli</name>
    <dbReference type="NCBI Taxonomy" id="1125876"/>
    <lineage>
        <taxon>Bacteria</taxon>
        <taxon>Pseudomonadati</taxon>
        <taxon>Bacteroidota</taxon>
        <taxon>Flavobacteriia</taxon>
        <taxon>Flavobacteriales</taxon>
        <taxon>Weeksellaceae</taxon>
        <taxon>Chryseobacterium group</taxon>
        <taxon>Halpernia</taxon>
    </lineage>
</organism>
<reference evidence="1 2" key="1">
    <citation type="submission" date="2016-10" db="EMBL/GenBank/DDBJ databases">
        <authorList>
            <person name="de Groot N.N."/>
        </authorList>
    </citation>
    <scope>NUCLEOTIDE SEQUENCE [LARGE SCALE GENOMIC DNA]</scope>
    <source>
        <strain evidence="1 2">DSM 26000</strain>
    </source>
</reference>